<evidence type="ECO:0000256" key="5">
    <source>
        <dbReference type="ARBA" id="ARBA00022683"/>
    </source>
</evidence>
<dbReference type="PANTHER" id="PTHR32502:SF8">
    <property type="entry name" value="N-ACETYLGALACTOSAMINE PERMEASE IIC COMPONENT 1"/>
    <property type="match status" value="1"/>
</dbReference>
<evidence type="ECO:0000256" key="2">
    <source>
        <dbReference type="ARBA" id="ARBA00022448"/>
    </source>
</evidence>
<keyword evidence="5" id="KW-0598">Phosphotransferase system</keyword>
<evidence type="ECO:0000256" key="7">
    <source>
        <dbReference type="ARBA" id="ARBA00022989"/>
    </source>
</evidence>
<name>A0A645FMW0_9ZZZZ</name>
<dbReference type="Pfam" id="PF03609">
    <property type="entry name" value="EII-Sor"/>
    <property type="match status" value="1"/>
</dbReference>
<evidence type="ECO:0000256" key="6">
    <source>
        <dbReference type="ARBA" id="ARBA00022692"/>
    </source>
</evidence>
<keyword evidence="2" id="KW-0813">Transport</keyword>
<dbReference type="InterPro" id="IPR004700">
    <property type="entry name" value="PTS_IIC_man"/>
</dbReference>
<keyword evidence="7 9" id="KW-1133">Transmembrane helix</keyword>
<dbReference type="InterPro" id="IPR050303">
    <property type="entry name" value="GatZ_KbaZ_carbometab"/>
</dbReference>
<comment type="caution">
    <text evidence="10">The sequence shown here is derived from an EMBL/GenBank/DDBJ whole genome shotgun (WGS) entry which is preliminary data.</text>
</comment>
<keyword evidence="8 9" id="KW-0472">Membrane</keyword>
<dbReference type="PANTHER" id="PTHR32502">
    <property type="entry name" value="N-ACETYLGALACTOSAMINE PERMEASE II COMPONENT-RELATED"/>
    <property type="match status" value="1"/>
</dbReference>
<accession>A0A645FMW0</accession>
<sequence length="103" mass="11276">MAFYFGEPVIEIVIASIPQWLNSGLNYATGLIPAIGFAMIARMIMNKQLACFLFLGFLLCAYLNMPIIGLAGIGACIVAFLFFNEKKNNTVVMDGGVQDDNEF</sequence>
<proteinExistence type="predicted"/>
<keyword evidence="3" id="KW-1003">Cell membrane</keyword>
<dbReference type="GO" id="GO:0005886">
    <property type="term" value="C:plasma membrane"/>
    <property type="evidence" value="ECO:0007669"/>
    <property type="project" value="UniProtKB-SubCell"/>
</dbReference>
<dbReference type="EMBL" id="VSSQ01062623">
    <property type="protein sequence ID" value="MPN15768.1"/>
    <property type="molecule type" value="Genomic_DNA"/>
</dbReference>
<keyword evidence="6 9" id="KW-0812">Transmembrane</keyword>
<evidence type="ECO:0000256" key="1">
    <source>
        <dbReference type="ARBA" id="ARBA00004651"/>
    </source>
</evidence>
<organism evidence="10">
    <name type="scientific">bioreactor metagenome</name>
    <dbReference type="NCBI Taxonomy" id="1076179"/>
    <lineage>
        <taxon>unclassified sequences</taxon>
        <taxon>metagenomes</taxon>
        <taxon>ecological metagenomes</taxon>
    </lineage>
</organism>
<evidence type="ECO:0000256" key="8">
    <source>
        <dbReference type="ARBA" id="ARBA00023136"/>
    </source>
</evidence>
<dbReference type="AlphaFoldDB" id="A0A645FMW0"/>
<reference evidence="10" key="1">
    <citation type="submission" date="2019-08" db="EMBL/GenBank/DDBJ databases">
        <authorList>
            <person name="Kucharzyk K."/>
            <person name="Murdoch R.W."/>
            <person name="Higgins S."/>
            <person name="Loffler F."/>
        </authorList>
    </citation>
    <scope>NUCLEOTIDE SEQUENCE</scope>
</reference>
<keyword evidence="4" id="KW-0762">Sugar transport</keyword>
<evidence type="ECO:0000256" key="4">
    <source>
        <dbReference type="ARBA" id="ARBA00022597"/>
    </source>
</evidence>
<evidence type="ECO:0000313" key="10">
    <source>
        <dbReference type="EMBL" id="MPN15768.1"/>
    </source>
</evidence>
<evidence type="ECO:0000256" key="3">
    <source>
        <dbReference type="ARBA" id="ARBA00022475"/>
    </source>
</evidence>
<evidence type="ECO:0000256" key="9">
    <source>
        <dbReference type="SAM" id="Phobius"/>
    </source>
</evidence>
<gene>
    <name evidence="10" type="primary">agaC_3</name>
    <name evidence="10" type="ORF">SDC9_163104</name>
</gene>
<dbReference type="GO" id="GO:0009401">
    <property type="term" value="P:phosphoenolpyruvate-dependent sugar phosphotransferase system"/>
    <property type="evidence" value="ECO:0007669"/>
    <property type="project" value="UniProtKB-KW"/>
</dbReference>
<protein>
    <submittedName>
        <fullName evidence="10">N-acetylgalactosamine permease IIC component 1</fullName>
    </submittedName>
</protein>
<feature type="transmembrane region" description="Helical" evidence="9">
    <location>
        <begin position="52"/>
        <end position="83"/>
    </location>
</feature>
<comment type="subcellular location">
    <subcellularLocation>
        <location evidence="1">Cell membrane</location>
        <topology evidence="1">Multi-pass membrane protein</topology>
    </subcellularLocation>
</comment>
<feature type="transmembrane region" description="Helical" evidence="9">
    <location>
        <begin position="25"/>
        <end position="45"/>
    </location>
</feature>